<comment type="caution">
    <text evidence="5">The sequence shown here is derived from an EMBL/GenBank/DDBJ whole genome shotgun (WGS) entry which is preliminary data.</text>
</comment>
<keyword evidence="6" id="KW-1185">Reference proteome</keyword>
<dbReference type="AlphaFoldDB" id="A0AAW1VZG9"/>
<feature type="compositionally biased region" description="Basic and acidic residues" evidence="4">
    <location>
        <begin position="36"/>
        <end position="48"/>
    </location>
</feature>
<reference evidence="5 6" key="1">
    <citation type="journal article" date="2023" name="G3 (Bethesda)">
        <title>A chromosome-length genome assembly and annotation of blackberry (Rubus argutus, cv. 'Hillquist').</title>
        <authorList>
            <person name="Bruna T."/>
            <person name="Aryal R."/>
            <person name="Dudchenko O."/>
            <person name="Sargent D.J."/>
            <person name="Mead D."/>
            <person name="Buti M."/>
            <person name="Cavallini A."/>
            <person name="Hytonen T."/>
            <person name="Andres J."/>
            <person name="Pham M."/>
            <person name="Weisz D."/>
            <person name="Mascagni F."/>
            <person name="Usai G."/>
            <person name="Natali L."/>
            <person name="Bassil N."/>
            <person name="Fernandez G.E."/>
            <person name="Lomsadze A."/>
            <person name="Armour M."/>
            <person name="Olukolu B."/>
            <person name="Poorten T."/>
            <person name="Britton C."/>
            <person name="Davik J."/>
            <person name="Ashrafi H."/>
            <person name="Aiden E.L."/>
            <person name="Borodovsky M."/>
            <person name="Worthington M."/>
        </authorList>
    </citation>
    <scope>NUCLEOTIDE SEQUENCE [LARGE SCALE GENOMIC DNA]</scope>
    <source>
        <strain evidence="5">PI 553951</strain>
    </source>
</reference>
<organism evidence="5 6">
    <name type="scientific">Rubus argutus</name>
    <name type="common">Southern blackberry</name>
    <dbReference type="NCBI Taxonomy" id="59490"/>
    <lineage>
        <taxon>Eukaryota</taxon>
        <taxon>Viridiplantae</taxon>
        <taxon>Streptophyta</taxon>
        <taxon>Embryophyta</taxon>
        <taxon>Tracheophyta</taxon>
        <taxon>Spermatophyta</taxon>
        <taxon>Magnoliopsida</taxon>
        <taxon>eudicotyledons</taxon>
        <taxon>Gunneridae</taxon>
        <taxon>Pentapetalae</taxon>
        <taxon>rosids</taxon>
        <taxon>fabids</taxon>
        <taxon>Rosales</taxon>
        <taxon>Rosaceae</taxon>
        <taxon>Rosoideae</taxon>
        <taxon>Rosoideae incertae sedis</taxon>
        <taxon>Rubus</taxon>
    </lineage>
</organism>
<dbReference type="Proteomes" id="UP001457282">
    <property type="component" value="Unassembled WGS sequence"/>
</dbReference>
<dbReference type="GO" id="GO:0005730">
    <property type="term" value="C:nucleolus"/>
    <property type="evidence" value="ECO:0007669"/>
    <property type="project" value="TreeGrafter"/>
</dbReference>
<comment type="similarity">
    <text evidence="2">Belongs to the NOC2 family.</text>
</comment>
<evidence type="ECO:0008006" key="7">
    <source>
        <dbReference type="Google" id="ProtNLM"/>
    </source>
</evidence>
<evidence type="ECO:0000313" key="6">
    <source>
        <dbReference type="Proteomes" id="UP001457282"/>
    </source>
</evidence>
<proteinExistence type="inferred from homology"/>
<accession>A0AAW1VZG9</accession>
<evidence type="ECO:0000256" key="3">
    <source>
        <dbReference type="ARBA" id="ARBA00023242"/>
    </source>
</evidence>
<feature type="compositionally biased region" description="Basic residues" evidence="4">
    <location>
        <begin position="1"/>
        <end position="13"/>
    </location>
</feature>
<feature type="compositionally biased region" description="Basic residues" evidence="4">
    <location>
        <begin position="22"/>
        <end position="35"/>
    </location>
</feature>
<evidence type="ECO:0000313" key="5">
    <source>
        <dbReference type="EMBL" id="KAK9912304.1"/>
    </source>
</evidence>
<gene>
    <name evidence="5" type="ORF">M0R45_036173</name>
</gene>
<dbReference type="Pfam" id="PF03715">
    <property type="entry name" value="Noc2"/>
    <property type="match status" value="1"/>
</dbReference>
<name>A0AAW1VZG9_RUBAR</name>
<dbReference type="EMBL" id="JBEDUW010000007">
    <property type="protein sequence ID" value="KAK9912304.1"/>
    <property type="molecule type" value="Genomic_DNA"/>
</dbReference>
<dbReference type="InterPro" id="IPR005343">
    <property type="entry name" value="Noc2"/>
</dbReference>
<evidence type="ECO:0000256" key="4">
    <source>
        <dbReference type="SAM" id="MobiDB-lite"/>
    </source>
</evidence>
<dbReference type="GO" id="GO:0030691">
    <property type="term" value="C:Noc2p-Noc3p complex"/>
    <property type="evidence" value="ECO:0007669"/>
    <property type="project" value="TreeGrafter"/>
</dbReference>
<dbReference type="PANTHER" id="PTHR12687">
    <property type="entry name" value="NUCLEOLAR COMPLEX 2 AND RAD4-RELATED"/>
    <property type="match status" value="1"/>
</dbReference>
<sequence length="461" mass="52680">MGKLGKKARKFSKKNLQSVERRNRKFKSTFKRRGPKRNEQDKGKELKKDAIELANGSVKVEYIDDTPLDTIFNEYDSDVFGDESNSDGYLSEDSSELHLAHSEIENSQEGNLDGSSSALSMQNKESQIELVKKTKKLDKLKEKDPEFAYFLESYDKEREQFRNKDYADEDEISDDNMQPENVDGVNFNGGKLLTGSTIDSWCQLVTEQQNVSVLTSLLNWYQAACHYGAESIRVFDAYSGHGIQNRETLSKILMFMLNEADNIFRGLMGIPSSDCKKEKSLDLKKNTKWSTFRPLIKSYLRSTLFLLNQVNDSEILAFSLARIRASMTFFAAFPSLLRRLIKIAIHLWATGRGTVSSLSFLIMRDMASVFHSDCFDICFVKTYKSFLGHCQFVEPGLLQHIQFLRSSIIDLCSLDVQKTSSKALVCIQQLAKIMQQGLLTKKKMCKKHLAKHWSVFSNLLR</sequence>
<dbReference type="GO" id="GO:0005654">
    <property type="term" value="C:nucleoplasm"/>
    <property type="evidence" value="ECO:0007669"/>
    <property type="project" value="TreeGrafter"/>
</dbReference>
<evidence type="ECO:0000256" key="1">
    <source>
        <dbReference type="ARBA" id="ARBA00004123"/>
    </source>
</evidence>
<dbReference type="PANTHER" id="PTHR12687:SF8">
    <property type="entry name" value="PROTEIN REBELOTE"/>
    <property type="match status" value="1"/>
</dbReference>
<keyword evidence="3" id="KW-0539">Nucleus</keyword>
<evidence type="ECO:0000256" key="2">
    <source>
        <dbReference type="ARBA" id="ARBA00005907"/>
    </source>
</evidence>
<protein>
    <recommendedName>
        <fullName evidence="7">Nucleolar complex protein 2 homolog</fullName>
    </recommendedName>
</protein>
<feature type="region of interest" description="Disordered" evidence="4">
    <location>
        <begin position="1"/>
        <end position="48"/>
    </location>
</feature>
<dbReference type="GO" id="GO:0042273">
    <property type="term" value="P:ribosomal large subunit biogenesis"/>
    <property type="evidence" value="ECO:0007669"/>
    <property type="project" value="TreeGrafter"/>
</dbReference>
<comment type="subcellular location">
    <subcellularLocation>
        <location evidence="1">Nucleus</location>
    </subcellularLocation>
</comment>
<dbReference type="GO" id="GO:0030690">
    <property type="term" value="C:Noc1p-Noc2p complex"/>
    <property type="evidence" value="ECO:0007669"/>
    <property type="project" value="TreeGrafter"/>
</dbReference>